<dbReference type="EMBL" id="CATOUU010000075">
    <property type="protein sequence ID" value="CAI9915559.1"/>
    <property type="molecule type" value="Genomic_DNA"/>
</dbReference>
<comment type="caution">
    <text evidence="2">The sequence shown here is derived from an EMBL/GenBank/DDBJ whole genome shotgun (WGS) entry which is preliminary data.</text>
</comment>
<evidence type="ECO:0000313" key="2">
    <source>
        <dbReference type="EMBL" id="CAI9915559.1"/>
    </source>
</evidence>
<evidence type="ECO:0000313" key="4">
    <source>
        <dbReference type="Proteomes" id="UP001642409"/>
    </source>
</evidence>
<dbReference type="AlphaFoldDB" id="A0AA86N9J0"/>
<dbReference type="Proteomes" id="UP001642409">
    <property type="component" value="Unassembled WGS sequence"/>
</dbReference>
<accession>A0AA86N9J0</accession>
<reference evidence="2" key="1">
    <citation type="submission" date="2023-06" db="EMBL/GenBank/DDBJ databases">
        <authorList>
            <person name="Kurt Z."/>
        </authorList>
    </citation>
    <scope>NUCLEOTIDE SEQUENCE</scope>
</reference>
<gene>
    <name evidence="2" type="ORF">HINF_LOCUS3204</name>
    <name evidence="3" type="ORF">HINF_LOCUS33879</name>
</gene>
<feature type="region of interest" description="Disordered" evidence="1">
    <location>
        <begin position="142"/>
        <end position="167"/>
    </location>
</feature>
<organism evidence="2">
    <name type="scientific">Hexamita inflata</name>
    <dbReference type="NCBI Taxonomy" id="28002"/>
    <lineage>
        <taxon>Eukaryota</taxon>
        <taxon>Metamonada</taxon>
        <taxon>Diplomonadida</taxon>
        <taxon>Hexamitidae</taxon>
        <taxon>Hexamitinae</taxon>
        <taxon>Hexamita</taxon>
    </lineage>
</organism>
<protein>
    <submittedName>
        <fullName evidence="3">Hypothetical_protein</fullName>
    </submittedName>
</protein>
<evidence type="ECO:0000256" key="1">
    <source>
        <dbReference type="SAM" id="MobiDB-lite"/>
    </source>
</evidence>
<sequence>MKQISVKLYHKDKHSLPKQLSIFDGERQYLFKLKNEFTPEKIEQKAITINSQIHTDYQKFAPVAKFACKPKPAPRLTPHNDNYQVEEDFGFEPMKLAFQIEEVHYFHEQFYLGDGEMCAEFEGEVCDNFEDFVIQDWEDSETTGSQIEGLDYGSEGNEEYQESEVYLDQQPEEVEELQQDESINYDEWEQEQQRLKLEYE</sequence>
<keyword evidence="4" id="KW-1185">Reference proteome</keyword>
<name>A0AA86N9J0_9EUKA</name>
<dbReference type="EMBL" id="CAXDID020000119">
    <property type="protein sequence ID" value="CAL6031180.1"/>
    <property type="molecule type" value="Genomic_DNA"/>
</dbReference>
<evidence type="ECO:0000313" key="3">
    <source>
        <dbReference type="EMBL" id="CAL6031180.1"/>
    </source>
</evidence>
<proteinExistence type="predicted"/>
<reference evidence="3 4" key="2">
    <citation type="submission" date="2024-07" db="EMBL/GenBank/DDBJ databases">
        <authorList>
            <person name="Akdeniz Z."/>
        </authorList>
    </citation>
    <scope>NUCLEOTIDE SEQUENCE [LARGE SCALE GENOMIC DNA]</scope>
</reference>